<organism evidence="3 4">
    <name type="scientific">Sphingomonas alpina</name>
    <dbReference type="NCBI Taxonomy" id="653931"/>
    <lineage>
        <taxon>Bacteria</taxon>
        <taxon>Pseudomonadati</taxon>
        <taxon>Pseudomonadota</taxon>
        <taxon>Alphaproteobacteria</taxon>
        <taxon>Sphingomonadales</taxon>
        <taxon>Sphingomonadaceae</taxon>
        <taxon>Sphingomonas</taxon>
    </lineage>
</organism>
<feature type="domain" description="Ubiquitin-activating enzyme E1 FCCH" evidence="2">
    <location>
        <begin position="186"/>
        <end position="243"/>
    </location>
</feature>
<dbReference type="InterPro" id="IPR032418">
    <property type="entry name" value="E1_FCCH"/>
</dbReference>
<dbReference type="RefSeq" id="WP_187760620.1">
    <property type="nucleotide sequence ID" value="NZ_CP061038.1"/>
</dbReference>
<name>A0A7H0LF39_9SPHN</name>
<dbReference type="InterPro" id="IPR036844">
    <property type="entry name" value="Hint_dom_sf"/>
</dbReference>
<dbReference type="PROSITE" id="PS50817">
    <property type="entry name" value="INTEIN_N_TER"/>
    <property type="match status" value="1"/>
</dbReference>
<dbReference type="EMBL" id="CP061038">
    <property type="protein sequence ID" value="QNQ08292.1"/>
    <property type="molecule type" value="Genomic_DNA"/>
</dbReference>
<reference evidence="3 4" key="1">
    <citation type="submission" date="2020-09" db="EMBL/GenBank/DDBJ databases">
        <title>Sphingomonas sp., a new species isolated from pork steak.</title>
        <authorList>
            <person name="Heidler von Heilborn D."/>
        </authorList>
    </citation>
    <scope>NUCLEOTIDE SEQUENCE [LARGE SCALE GENOMIC DNA]</scope>
    <source>
        <strain evidence="4">S8-3T</strain>
    </source>
</reference>
<dbReference type="InterPro" id="IPR042302">
    <property type="entry name" value="E1_FCCH_sf"/>
</dbReference>
<dbReference type="SUPFAM" id="SSF51294">
    <property type="entry name" value="Hedgehog/intein (Hint) domain"/>
    <property type="match status" value="1"/>
</dbReference>
<proteinExistence type="predicted"/>
<accession>A0A7H0LF39</accession>
<evidence type="ECO:0000313" key="4">
    <source>
        <dbReference type="Proteomes" id="UP000516148"/>
    </source>
</evidence>
<feature type="region of interest" description="Disordered" evidence="1">
    <location>
        <begin position="242"/>
        <end position="284"/>
    </location>
</feature>
<dbReference type="KEGG" id="spap:H3Z74_16225"/>
<feature type="compositionally biased region" description="Polar residues" evidence="1">
    <location>
        <begin position="242"/>
        <end position="253"/>
    </location>
</feature>
<evidence type="ECO:0000256" key="1">
    <source>
        <dbReference type="SAM" id="MobiDB-lite"/>
    </source>
</evidence>
<feature type="compositionally biased region" description="Pro residues" evidence="1">
    <location>
        <begin position="256"/>
        <end position="277"/>
    </location>
</feature>
<gene>
    <name evidence="3" type="ORF">H3Z74_16225</name>
</gene>
<dbReference type="Gene3D" id="2.170.16.10">
    <property type="entry name" value="Hedgehog/Intein (Hint) domain"/>
    <property type="match status" value="1"/>
</dbReference>
<dbReference type="Gene3D" id="2.40.30.180">
    <property type="entry name" value="Ubiquitin-activating enzyme E1, FCCH domain"/>
    <property type="match status" value="1"/>
</dbReference>
<dbReference type="InterPro" id="IPR006141">
    <property type="entry name" value="Intein_N"/>
</dbReference>
<dbReference type="Proteomes" id="UP000516148">
    <property type="component" value="Chromosome"/>
</dbReference>
<dbReference type="Pfam" id="PF16190">
    <property type="entry name" value="E1_FCCH"/>
    <property type="match status" value="1"/>
</dbReference>
<evidence type="ECO:0000313" key="3">
    <source>
        <dbReference type="EMBL" id="QNQ08292.1"/>
    </source>
</evidence>
<dbReference type="GO" id="GO:0016539">
    <property type="term" value="P:intein-mediated protein splicing"/>
    <property type="evidence" value="ECO:0007669"/>
    <property type="project" value="InterPro"/>
</dbReference>
<sequence>MAMRTGQPNFSKGEISEDLLARVDVAAYQVGLRRARNVTILKYGGVTKRPGTRLVAQVYADTSEARFTGSIMGAVLTVAADGDVTSGGLAVGQTITGTGIATGTIITGYGTGNGKAGTYIVSPAQTPAVGPTSIFATMPAAVRLFPFQFSLTQTYALEMGQGYMRPAANGGLVIEEKLTIKAITLGTTTVIEADYHSYAVGDQVYFSGIESMTELNGRVARVLAVALHSFTIDVDSTGFTPFVPNSDTGGTTRVSPPAPPPPPPAVPPPSPPPPPPDVGGGGGFGGHCVTVDTMILMADGREKEAHLVHIGDLLRTRHARTLEWGSYPVTAISFHTAPVWRAEGHPRATAGHRFWHDRWVRMDEIGAPDGEALVARITVADAQTYVSAGVLSHNFKENSYQ</sequence>
<protein>
    <recommendedName>
        <fullName evidence="2">Ubiquitin-activating enzyme E1 FCCH domain-containing protein</fullName>
    </recommendedName>
</protein>
<dbReference type="AlphaFoldDB" id="A0A7H0LF39"/>
<evidence type="ECO:0000259" key="2">
    <source>
        <dbReference type="Pfam" id="PF16190"/>
    </source>
</evidence>
<keyword evidence="4" id="KW-1185">Reference proteome</keyword>